<keyword evidence="4" id="KW-1185">Reference proteome</keyword>
<dbReference type="Pfam" id="PF01106">
    <property type="entry name" value="NifU"/>
    <property type="match status" value="1"/>
</dbReference>
<evidence type="ECO:0000256" key="1">
    <source>
        <dbReference type="SAM" id="MobiDB-lite"/>
    </source>
</evidence>
<organism evidence="3 4">
    <name type="scientific">Azospira inquinata</name>
    <dbReference type="NCBI Taxonomy" id="2785627"/>
    <lineage>
        <taxon>Bacteria</taxon>
        <taxon>Pseudomonadati</taxon>
        <taxon>Pseudomonadota</taxon>
        <taxon>Betaproteobacteria</taxon>
        <taxon>Rhodocyclales</taxon>
        <taxon>Rhodocyclaceae</taxon>
        <taxon>Azospira</taxon>
    </lineage>
</organism>
<reference evidence="3" key="1">
    <citation type="submission" date="2020-11" db="EMBL/GenBank/DDBJ databases">
        <title>Azospira inquinata sp. nov.</title>
        <authorList>
            <person name="Moe W.M."/>
            <person name="Mikes M.C."/>
        </authorList>
    </citation>
    <scope>NUCLEOTIDE SEQUENCE</scope>
    <source>
        <strain evidence="3">Azo-3</strain>
    </source>
</reference>
<evidence type="ECO:0000313" key="3">
    <source>
        <dbReference type="EMBL" id="QWT49113.1"/>
    </source>
</evidence>
<evidence type="ECO:0000313" key="4">
    <source>
        <dbReference type="Proteomes" id="UP000683428"/>
    </source>
</evidence>
<dbReference type="InterPro" id="IPR001075">
    <property type="entry name" value="NIF_FeS_clus_asmbl_NifU_C"/>
</dbReference>
<sequence>MDSSSKPLTFQPPLSPVSAGDREDWGPAWESEADTADYVPRDLSASRAQILAVLDECRPWITADGGEVSLVAIQGDVVRLRLSGTCTHCALASHTLGGIKRRLVAVLGPGIRVLPAGA</sequence>
<gene>
    <name evidence="3" type="ORF">Azoinq_00365</name>
</gene>
<accession>A0A975XUS6</accession>
<dbReference type="RefSeq" id="WP_216128003.1">
    <property type="nucleotide sequence ID" value="NZ_CP064782.1"/>
</dbReference>
<feature type="domain" description="NIF system FeS cluster assembly NifU C-terminal" evidence="2">
    <location>
        <begin position="52"/>
        <end position="113"/>
    </location>
</feature>
<dbReference type="EMBL" id="CP064782">
    <property type="protein sequence ID" value="QWT49113.1"/>
    <property type="molecule type" value="Genomic_DNA"/>
</dbReference>
<evidence type="ECO:0000259" key="2">
    <source>
        <dbReference type="Pfam" id="PF01106"/>
    </source>
</evidence>
<name>A0A975XUS6_9RHOO</name>
<dbReference type="GO" id="GO:0016226">
    <property type="term" value="P:iron-sulfur cluster assembly"/>
    <property type="evidence" value="ECO:0007669"/>
    <property type="project" value="InterPro"/>
</dbReference>
<dbReference type="GO" id="GO:0005506">
    <property type="term" value="F:iron ion binding"/>
    <property type="evidence" value="ECO:0007669"/>
    <property type="project" value="InterPro"/>
</dbReference>
<protein>
    <submittedName>
        <fullName evidence="3">NifU family protein</fullName>
    </submittedName>
</protein>
<dbReference type="AlphaFoldDB" id="A0A975XUS6"/>
<dbReference type="KEGG" id="aiq:Azoinq_00365"/>
<dbReference type="GO" id="GO:0051536">
    <property type="term" value="F:iron-sulfur cluster binding"/>
    <property type="evidence" value="ECO:0007669"/>
    <property type="project" value="InterPro"/>
</dbReference>
<proteinExistence type="predicted"/>
<feature type="region of interest" description="Disordered" evidence="1">
    <location>
        <begin position="1"/>
        <end position="27"/>
    </location>
</feature>
<dbReference type="Proteomes" id="UP000683428">
    <property type="component" value="Chromosome"/>
</dbReference>